<dbReference type="SUPFAM" id="SSF54427">
    <property type="entry name" value="NTF2-like"/>
    <property type="match status" value="1"/>
</dbReference>
<evidence type="ECO:0000256" key="4">
    <source>
        <dbReference type="ARBA" id="ARBA00023136"/>
    </source>
</evidence>
<name>A0AAD1C5U4_METFU</name>
<keyword evidence="7" id="KW-0614">Plasmid</keyword>
<evidence type="ECO:0000256" key="2">
    <source>
        <dbReference type="ARBA" id="ARBA00022692"/>
    </source>
</evidence>
<geneLocation type="plasmid" evidence="7 8">
    <name>pKF707</name>
</geneLocation>
<proteinExistence type="predicted"/>
<dbReference type="EMBL" id="AP014863">
    <property type="protein sequence ID" value="BAU77405.1"/>
    <property type="molecule type" value="Genomic_DNA"/>
</dbReference>
<dbReference type="GO" id="GO:0016020">
    <property type="term" value="C:membrane"/>
    <property type="evidence" value="ECO:0007669"/>
    <property type="project" value="UniProtKB-SubCell"/>
</dbReference>
<dbReference type="Pfam" id="PF04335">
    <property type="entry name" value="VirB8"/>
    <property type="match status" value="1"/>
</dbReference>
<sequence length="243" mass="27016">MRLFSKKTDTAAADAAVENPYIAARREWNERYGSYITQRNIGFAVGLAGFVVAAIAVGGAVHIGSQSKFIPVYVLVDKLNNALTAGRGDYAQATPQDVVKAQLARWIEDVRTVTPDKVIKLKQVKGSYALIQDGDPAKTKLDTWFSGQGKNKNNIVEAKEDPFARAASEAVEVQTQGLPLPISPESWQYDWTEIVRDRKGNETDRFNMRVIFTTKQIPPESEEAILVNPSSTFITDFSWSRQF</sequence>
<dbReference type="RefSeq" id="WP_096368078.1">
    <property type="nucleotide sequence ID" value="NZ_AP014863.1"/>
</dbReference>
<evidence type="ECO:0000256" key="1">
    <source>
        <dbReference type="ARBA" id="ARBA00004167"/>
    </source>
</evidence>
<evidence type="ECO:0000313" key="8">
    <source>
        <dbReference type="Proteomes" id="UP000218554"/>
    </source>
</evidence>
<evidence type="ECO:0000313" key="7">
    <source>
        <dbReference type="EMBL" id="BAU77405.1"/>
    </source>
</evidence>
<comment type="subcellular location">
    <subcellularLocation>
        <location evidence="1">Membrane</location>
        <topology evidence="1">Single-pass membrane protein</topology>
    </subcellularLocation>
</comment>
<gene>
    <name evidence="7" type="ORF">KF707C_p160</name>
</gene>
<organism evidence="7 8">
    <name type="scientific">Metapseudomonas furukawaii</name>
    <name type="common">Pseudomonas furukawaii</name>
    <dbReference type="NCBI Taxonomy" id="1149133"/>
    <lineage>
        <taxon>Bacteria</taxon>
        <taxon>Pseudomonadati</taxon>
        <taxon>Pseudomonadota</taxon>
        <taxon>Gammaproteobacteria</taxon>
        <taxon>Pseudomonadales</taxon>
        <taxon>Pseudomonadaceae</taxon>
        <taxon>Metapseudomonas</taxon>
    </lineage>
</organism>
<reference evidence="7 8" key="1">
    <citation type="journal article" date="2018" name="Int. J. Syst. Evol. Microbiol.">
        <title>Pseudomonas furukawaii sp. nov., a polychlorinated biphenyl-degrading bacterium isolated from biphenyl-contaminated soil in Japan.</title>
        <authorList>
            <person name="Kimura N."/>
            <person name="Watanabe T."/>
            <person name="Suenaga H."/>
            <person name="Fujihara H."/>
            <person name="Futagami T."/>
            <person name="Goto M."/>
            <person name="Hanada S."/>
            <person name="Hirose J."/>
        </authorList>
    </citation>
    <scope>NUCLEOTIDE SEQUENCE [LARGE SCALE GENOMIC DNA]</scope>
    <source>
        <strain evidence="8">DSM 10086 / NBRC 110670 / KF707</strain>
    </source>
</reference>
<keyword evidence="8" id="KW-1185">Reference proteome</keyword>
<evidence type="ECO:0000256" key="5">
    <source>
        <dbReference type="SAM" id="Phobius"/>
    </source>
</evidence>
<keyword evidence="3 5" id="KW-1133">Transmembrane helix</keyword>
<dbReference type="CDD" id="cd16425">
    <property type="entry name" value="TrbF"/>
    <property type="match status" value="1"/>
</dbReference>
<keyword evidence="4 5" id="KW-0472">Membrane</keyword>
<accession>A0AAD1C5U4</accession>
<dbReference type="InterPro" id="IPR007430">
    <property type="entry name" value="VirB8"/>
</dbReference>
<dbReference type="AlphaFoldDB" id="A0AAD1C5U4"/>
<feature type="transmembrane region" description="Helical" evidence="5">
    <location>
        <begin position="41"/>
        <end position="63"/>
    </location>
</feature>
<dbReference type="InterPro" id="IPR035658">
    <property type="entry name" value="TrbF"/>
</dbReference>
<dbReference type="KEGG" id="pfuw:KF707C_p160"/>
<protein>
    <submittedName>
        <fullName evidence="7">IncP-type conjugative transfer protein</fullName>
    </submittedName>
</protein>
<evidence type="ECO:0000256" key="3">
    <source>
        <dbReference type="ARBA" id="ARBA00022989"/>
    </source>
</evidence>
<keyword evidence="2 5" id="KW-0812">Transmembrane</keyword>
<dbReference type="InterPro" id="IPR032710">
    <property type="entry name" value="NTF2-like_dom_sf"/>
</dbReference>
<dbReference type="Proteomes" id="UP000218554">
    <property type="component" value="Plasmid pKF707"/>
</dbReference>
<feature type="domain" description="Bacterial virulence protein VirB8" evidence="6">
    <location>
        <begin position="24"/>
        <end position="241"/>
    </location>
</feature>
<evidence type="ECO:0000259" key="6">
    <source>
        <dbReference type="Pfam" id="PF04335"/>
    </source>
</evidence>